<dbReference type="InterPro" id="IPR035999">
    <property type="entry name" value="Sec7_dom_sf"/>
</dbReference>
<evidence type="ECO:0000256" key="2">
    <source>
        <dbReference type="SAM" id="MobiDB-lite"/>
    </source>
</evidence>
<comment type="caution">
    <text evidence="4">The sequence shown here is derived from an EMBL/GenBank/DDBJ whole genome shotgun (WGS) entry which is preliminary data.</text>
</comment>
<dbReference type="SUPFAM" id="SSF48425">
    <property type="entry name" value="Sec7 domain"/>
    <property type="match status" value="1"/>
</dbReference>
<proteinExistence type="predicted"/>
<feature type="compositionally biased region" description="Basic and acidic residues" evidence="2">
    <location>
        <begin position="243"/>
        <end position="253"/>
    </location>
</feature>
<dbReference type="AlphaFoldDB" id="A0AAV2QG87"/>
<evidence type="ECO:0000256" key="1">
    <source>
        <dbReference type="SAM" id="Coils"/>
    </source>
</evidence>
<evidence type="ECO:0000313" key="5">
    <source>
        <dbReference type="Proteomes" id="UP001497623"/>
    </source>
</evidence>
<feature type="region of interest" description="Disordered" evidence="2">
    <location>
        <begin position="188"/>
        <end position="264"/>
    </location>
</feature>
<dbReference type="InterPro" id="IPR015403">
    <property type="entry name" value="Mon2/Sec7/BIG1-like_HDS"/>
</dbReference>
<feature type="coiled-coil region" evidence="1">
    <location>
        <begin position="279"/>
        <end position="309"/>
    </location>
</feature>
<feature type="non-terminal residue" evidence="4">
    <location>
        <position position="1093"/>
    </location>
</feature>
<dbReference type="SMART" id="SM00222">
    <property type="entry name" value="Sec7"/>
    <property type="match status" value="1"/>
</dbReference>
<dbReference type="GO" id="GO:0005085">
    <property type="term" value="F:guanyl-nucleotide exchange factor activity"/>
    <property type="evidence" value="ECO:0007669"/>
    <property type="project" value="InterPro"/>
</dbReference>
<evidence type="ECO:0000313" key="4">
    <source>
        <dbReference type="EMBL" id="CAL4085330.1"/>
    </source>
</evidence>
<protein>
    <recommendedName>
        <fullName evidence="3">SEC7 domain-containing protein</fullName>
    </recommendedName>
</protein>
<keyword evidence="5" id="KW-1185">Reference proteome</keyword>
<evidence type="ECO:0000259" key="3">
    <source>
        <dbReference type="SMART" id="SM00222"/>
    </source>
</evidence>
<feature type="compositionally biased region" description="Basic and acidic residues" evidence="2">
    <location>
        <begin position="215"/>
        <end position="236"/>
    </location>
</feature>
<feature type="domain" description="SEC7" evidence="3">
    <location>
        <begin position="171"/>
        <end position="439"/>
    </location>
</feature>
<accession>A0AAV2QG87</accession>
<keyword evidence="1" id="KW-0175">Coiled coil</keyword>
<gene>
    <name evidence="4" type="ORF">MNOR_LOCUS12650</name>
</gene>
<dbReference type="Pfam" id="PF09324">
    <property type="entry name" value="Sec7-like_HDS"/>
    <property type="match status" value="1"/>
</dbReference>
<name>A0AAV2QG87_MEGNR</name>
<dbReference type="InterPro" id="IPR000904">
    <property type="entry name" value="Sec7_dom"/>
</dbReference>
<dbReference type="EMBL" id="CAXKWB010006981">
    <property type="protein sequence ID" value="CAL4085330.1"/>
    <property type="molecule type" value="Genomic_DNA"/>
</dbReference>
<reference evidence="4 5" key="1">
    <citation type="submission" date="2024-05" db="EMBL/GenBank/DDBJ databases">
        <authorList>
            <person name="Wallberg A."/>
        </authorList>
    </citation>
    <scope>NUCLEOTIDE SEQUENCE [LARGE SCALE GENOMIC DNA]</scope>
</reference>
<dbReference type="Proteomes" id="UP001497623">
    <property type="component" value="Unassembled WGS sequence"/>
</dbReference>
<dbReference type="GO" id="GO:0032012">
    <property type="term" value="P:regulation of ARF protein signal transduction"/>
    <property type="evidence" value="ECO:0007669"/>
    <property type="project" value="InterPro"/>
</dbReference>
<sequence>MSSNGGCMAYPGCSLNNRKQASIYNIVMKMTKMPKPGPKPGSRNKQLRVYSTARCRKNSARMTSELIHHQVKLSQMSAPYVIHHWARPLRPNICPMILLLRSISWCLTWSNIMYVVLDCLKLSNNVEILAAWHFLIINLIISDNLLNAVTWTNGPLTYENKNKLPKYEAPDFLKRTAYSSGATDTSILHTDELSQADEDDSLRDEDETCSFNSNEETKDKEETVEKELVPEEEKAIKCKVKGLKNDDGEHSDASGDTEGPEEGYEHDQQVLDQLEACEEERCEQECMRLQRLNQQLQSTSNLAMVIDEEAERERQNAKHFSTTLCAVLPTFLQIRSTIEVDQAILEFSSKYCEGVFNVTSEKKSGSPIIVNADGIYLATYTALSINLQMIRNGQYCDLAMQPPLTKESFVEVVHGSGVLVYLSAAWLGELYDQVVKDSFLQRAGYSTHSSHNCALINLLTDLDGLGSIEQGSQMLSDHRRLEKAAANITRSPELLAGLKLCRRIVTCCWETVVGVLGSLLAGSGVNNSGLRMAPLRLLLSGEAAKEESRRGRDLLAYCLNALQAAARLANVLGLQRRCGIVFSLLASACLPDDQEGNIIAANSSMRSPSLSKKPLRLHTAHLLSVHVMMSAGLELGSHASDCWSHIFKCCVYLAELERCFFSQTTGYQSFPRMTQQNANTTQKQGEDVFNEELFSYVVPITPVVARVSLEELIQESQAEDNANGFLSPAHTAKAICALTQLVDRLFDEAATQLNMTGLVSFLTELCAASQQQLFSRMNNGTPKRPKLPWAKKRLGSNSQHPSGSCSVDTLLLHRLAEVMLRVVRTGRPLLHIMRAWAVTGPHFMEAACHKDGAVSKKAVSDIHDIVNALLGYQNELPHFHFNEALFKPFENLLCLELCDDDIQDQIISSICEFVESCTPDIRSGWRPLFGALRSVRVPSLLPSSAVTRNISKPSSRDGVSHLHVVRDVFEAFLATDNVLVFSNAALDCILCLLKHIKGPDECDSGKETVVGWEELVGGDLCLDALRYLHRCAAILASMNQMPACPVFHAAHRITLTVPPPVVDPHLPNIDENQLWCLIDEVAGNEIEKISYEA</sequence>
<organism evidence="4 5">
    <name type="scientific">Meganyctiphanes norvegica</name>
    <name type="common">Northern krill</name>
    <name type="synonym">Thysanopoda norvegica</name>
    <dbReference type="NCBI Taxonomy" id="48144"/>
    <lineage>
        <taxon>Eukaryota</taxon>
        <taxon>Metazoa</taxon>
        <taxon>Ecdysozoa</taxon>
        <taxon>Arthropoda</taxon>
        <taxon>Crustacea</taxon>
        <taxon>Multicrustacea</taxon>
        <taxon>Malacostraca</taxon>
        <taxon>Eumalacostraca</taxon>
        <taxon>Eucarida</taxon>
        <taxon>Euphausiacea</taxon>
        <taxon>Euphausiidae</taxon>
        <taxon>Meganyctiphanes</taxon>
    </lineage>
</organism>
<feature type="compositionally biased region" description="Acidic residues" evidence="2">
    <location>
        <begin position="194"/>
        <end position="208"/>
    </location>
</feature>